<sequence length="589" mass="65108">MLLQLVEPGQTPLPHAQEESFAVGIDLGTTHSLLAFAAEENVPQLIPLQGERLIPSAVYYTEAGSPIVGKNALSMLSQDPDNVVRSIKRFMHHASQRHILRKLSLTPVEISSHILAYLKTQAERQLGHPIHKAVITVPAYFDEAARTATRDAGRLAGLEVLRLVNEPTAAALAYGLEKKAQGIYAVYDFGGGTFDLSLLKLQGEVFQVLATRGDMNLGGDDIDHAIYQNHFQEKGLSLDLKQALFIIRLLKEKLTDEEEASLTLENQAYTLTRQQLETLTLPFIDRTLEHCQKALKDANIQKESIKGVILVGGMTRMPLIKRAVETFFGKKPLDDINPDEVVAYGAALQARALTQGSNNLLLDVTPLSLGLETLGGVVEKIIERNSPLPVSKIQEFTTHEEGQTAMLLHIVQGERELVQDCRSLARFELHGIPPLPAGIARIQVQFTVDVDGLLTVTAKEKTTGISQYIEIKPSYGLSECDLLEMISTSLTHGHQDLEARLLIEAKVEAERIQKVTLDALEKDQELLEENEKILILSLLRNLEADLHSADRTTIQQTTEKLAAATHPFAVKRMTYHLNEALKGRDVTTL</sequence>
<dbReference type="PRINTS" id="PR00301">
    <property type="entry name" value="HEATSHOCK70"/>
</dbReference>
<dbReference type="InterPro" id="IPR043129">
    <property type="entry name" value="ATPase_NBD"/>
</dbReference>
<dbReference type="InterPro" id="IPR018181">
    <property type="entry name" value="Heat_shock_70_CS"/>
</dbReference>
<dbReference type="Gene3D" id="3.30.420.40">
    <property type="match status" value="2"/>
</dbReference>
<dbReference type="PROSITE" id="PS00297">
    <property type="entry name" value="HSP70_1"/>
    <property type="match status" value="1"/>
</dbReference>
<evidence type="ECO:0000256" key="2">
    <source>
        <dbReference type="ARBA" id="ARBA00022741"/>
    </source>
</evidence>
<evidence type="ECO:0000256" key="4">
    <source>
        <dbReference type="RuleBase" id="RU003322"/>
    </source>
</evidence>
<dbReference type="SUPFAM" id="SSF100920">
    <property type="entry name" value="Heat shock protein 70kD (HSP70), peptide-binding domain"/>
    <property type="match status" value="1"/>
</dbReference>
<dbReference type="InterPro" id="IPR013126">
    <property type="entry name" value="Hsp_70_fam"/>
</dbReference>
<dbReference type="PROSITE" id="PS00329">
    <property type="entry name" value="HSP70_2"/>
    <property type="match status" value="1"/>
</dbReference>
<dbReference type="Gene3D" id="3.90.640.10">
    <property type="entry name" value="Actin, Chain A, domain 4"/>
    <property type="match status" value="1"/>
</dbReference>
<dbReference type="GO" id="GO:0140662">
    <property type="term" value="F:ATP-dependent protein folding chaperone"/>
    <property type="evidence" value="ECO:0007669"/>
    <property type="project" value="InterPro"/>
</dbReference>
<accession>A0A8J7TTA4</accession>
<dbReference type="Gene3D" id="2.60.34.10">
    <property type="entry name" value="Substrate Binding Domain Of DNAk, Chain A, domain 1"/>
    <property type="match status" value="1"/>
</dbReference>
<dbReference type="NCBIfam" id="NF003520">
    <property type="entry name" value="PRK05183.1"/>
    <property type="match status" value="1"/>
</dbReference>
<evidence type="ECO:0000313" key="6">
    <source>
        <dbReference type="Proteomes" id="UP000664414"/>
    </source>
</evidence>
<comment type="similarity">
    <text evidence="1 4">Belongs to the heat shock protein 70 family.</text>
</comment>
<proteinExistence type="inferred from homology"/>
<dbReference type="PROSITE" id="PS01036">
    <property type="entry name" value="HSP70_3"/>
    <property type="match status" value="1"/>
</dbReference>
<dbReference type="InterPro" id="IPR029048">
    <property type="entry name" value="HSP70_C_sf"/>
</dbReference>
<name>A0A8J7TTA4_9PROT</name>
<evidence type="ECO:0000256" key="1">
    <source>
        <dbReference type="ARBA" id="ARBA00007381"/>
    </source>
</evidence>
<comment type="caution">
    <text evidence="5">The sequence shown here is derived from an EMBL/GenBank/DDBJ whole genome shotgun (WGS) entry which is preliminary data.</text>
</comment>
<dbReference type="EMBL" id="JAFKGL010000012">
    <property type="protein sequence ID" value="MBN9412675.1"/>
    <property type="molecule type" value="Genomic_DNA"/>
</dbReference>
<dbReference type="SUPFAM" id="SSF100934">
    <property type="entry name" value="Heat shock protein 70kD (HSP70), C-terminal subdomain"/>
    <property type="match status" value="1"/>
</dbReference>
<gene>
    <name evidence="5" type="primary">hscA</name>
    <name evidence="5" type="ORF">J0H12_01950</name>
</gene>
<protein>
    <submittedName>
        <fullName evidence="5">Fe-S protein assembly chaperone HscA</fullName>
    </submittedName>
</protein>
<dbReference type="Proteomes" id="UP000664414">
    <property type="component" value="Unassembled WGS sequence"/>
</dbReference>
<dbReference type="PANTHER" id="PTHR19375">
    <property type="entry name" value="HEAT SHOCK PROTEIN 70KDA"/>
    <property type="match status" value="1"/>
</dbReference>
<dbReference type="GO" id="GO:0005524">
    <property type="term" value="F:ATP binding"/>
    <property type="evidence" value="ECO:0007669"/>
    <property type="project" value="UniProtKB-KW"/>
</dbReference>
<reference evidence="5" key="1">
    <citation type="submission" date="2021-02" db="EMBL/GenBank/DDBJ databases">
        <title>Thiocyanate and organic carbon inputs drive convergent selection for specific autotrophic Afipia and Thiobacillus strains within complex microbiomes.</title>
        <authorList>
            <person name="Huddy R.J."/>
            <person name="Sachdeva R."/>
            <person name="Kadzinga F."/>
            <person name="Kantor R.S."/>
            <person name="Harrison S.T.L."/>
            <person name="Banfield J.F."/>
        </authorList>
    </citation>
    <scope>NUCLEOTIDE SEQUENCE</scope>
    <source>
        <strain evidence="5">SCN18_10_11_15_R4_P_38_20</strain>
    </source>
</reference>
<keyword evidence="3 4" id="KW-0067">ATP-binding</keyword>
<dbReference type="SUPFAM" id="SSF53067">
    <property type="entry name" value="Actin-like ATPase domain"/>
    <property type="match status" value="2"/>
</dbReference>
<evidence type="ECO:0000313" key="5">
    <source>
        <dbReference type="EMBL" id="MBN9412675.1"/>
    </source>
</evidence>
<evidence type="ECO:0000256" key="3">
    <source>
        <dbReference type="ARBA" id="ARBA00022840"/>
    </source>
</evidence>
<organism evidence="5 6">
    <name type="scientific">Candidatus Paracaedimonas acanthamoebae</name>
    <dbReference type="NCBI Taxonomy" id="244581"/>
    <lineage>
        <taxon>Bacteria</taxon>
        <taxon>Pseudomonadati</taxon>
        <taxon>Pseudomonadota</taxon>
        <taxon>Alphaproteobacteria</taxon>
        <taxon>Holosporales</taxon>
        <taxon>Caedimonadaceae</taxon>
        <taxon>Candidatus Paracaedimonas</taxon>
    </lineage>
</organism>
<keyword evidence="2 4" id="KW-0547">Nucleotide-binding</keyword>
<dbReference type="Gene3D" id="1.20.1270.10">
    <property type="match status" value="1"/>
</dbReference>
<dbReference type="InterPro" id="IPR029047">
    <property type="entry name" value="HSP70_peptide-bd_sf"/>
</dbReference>
<dbReference type="Pfam" id="PF00012">
    <property type="entry name" value="HSP70"/>
    <property type="match status" value="1"/>
</dbReference>
<dbReference type="AlphaFoldDB" id="A0A8J7TTA4"/>
<dbReference type="FunFam" id="3.30.420.40:FF:000545">
    <property type="entry name" value="Endoplasmic reticulum chaperone BiP"/>
    <property type="match status" value="1"/>
</dbReference>